<dbReference type="PROSITE" id="PS00211">
    <property type="entry name" value="ABC_TRANSPORTER_1"/>
    <property type="match status" value="1"/>
</dbReference>
<dbReference type="InterPro" id="IPR027417">
    <property type="entry name" value="P-loop_NTPase"/>
</dbReference>
<dbReference type="GO" id="GO:0005524">
    <property type="term" value="F:ATP binding"/>
    <property type="evidence" value="ECO:0007669"/>
    <property type="project" value="UniProtKB-KW"/>
</dbReference>
<dbReference type="PANTHER" id="PTHR24220">
    <property type="entry name" value="IMPORT ATP-BINDING PROTEIN"/>
    <property type="match status" value="1"/>
</dbReference>
<dbReference type="SUPFAM" id="SSF52540">
    <property type="entry name" value="P-loop containing nucleoside triphosphate hydrolases"/>
    <property type="match status" value="1"/>
</dbReference>
<dbReference type="InterPro" id="IPR017911">
    <property type="entry name" value="MacB-like_ATP-bd"/>
</dbReference>
<evidence type="ECO:0000256" key="1">
    <source>
        <dbReference type="ARBA" id="ARBA00022448"/>
    </source>
</evidence>
<feature type="domain" description="ABC transporter" evidence="4">
    <location>
        <begin position="2"/>
        <end position="231"/>
    </location>
</feature>
<proteinExistence type="predicted"/>
<gene>
    <name evidence="5" type="ORF">ACFQNG_16665</name>
</gene>
<evidence type="ECO:0000313" key="5">
    <source>
        <dbReference type="EMBL" id="MFC7442709.1"/>
    </source>
</evidence>
<keyword evidence="2" id="KW-0547">Nucleotide-binding</keyword>
<dbReference type="InterPro" id="IPR017871">
    <property type="entry name" value="ABC_transporter-like_CS"/>
</dbReference>
<protein>
    <submittedName>
        <fullName evidence="5">ABC transporter ATP-binding protein</fullName>
    </submittedName>
</protein>
<reference evidence="6" key="1">
    <citation type="journal article" date="2019" name="Int. J. Syst. Evol. Microbiol.">
        <title>The Global Catalogue of Microorganisms (GCM) 10K type strain sequencing project: providing services to taxonomists for standard genome sequencing and annotation.</title>
        <authorList>
            <consortium name="The Broad Institute Genomics Platform"/>
            <consortium name="The Broad Institute Genome Sequencing Center for Infectious Disease"/>
            <person name="Wu L."/>
            <person name="Ma J."/>
        </authorList>
    </citation>
    <scope>NUCLEOTIDE SEQUENCE [LARGE SCALE GENOMIC DNA]</scope>
    <source>
        <strain evidence="6">CGMCC 1.12942</strain>
    </source>
</reference>
<dbReference type="Pfam" id="PF00005">
    <property type="entry name" value="ABC_tran"/>
    <property type="match status" value="1"/>
</dbReference>
<dbReference type="InterPro" id="IPR003593">
    <property type="entry name" value="AAA+_ATPase"/>
</dbReference>
<dbReference type="PANTHER" id="PTHR24220:SF86">
    <property type="entry name" value="ABC TRANSPORTER ABCH.1"/>
    <property type="match status" value="1"/>
</dbReference>
<dbReference type="RefSeq" id="WP_379866754.1">
    <property type="nucleotide sequence ID" value="NZ_JBHTBW010000058.1"/>
</dbReference>
<dbReference type="PROSITE" id="PS50893">
    <property type="entry name" value="ABC_TRANSPORTER_2"/>
    <property type="match status" value="1"/>
</dbReference>
<evidence type="ECO:0000256" key="2">
    <source>
        <dbReference type="ARBA" id="ARBA00022741"/>
    </source>
</evidence>
<dbReference type="SMART" id="SM00382">
    <property type="entry name" value="AAA"/>
    <property type="match status" value="1"/>
</dbReference>
<dbReference type="InterPro" id="IPR003439">
    <property type="entry name" value="ABC_transporter-like_ATP-bd"/>
</dbReference>
<keyword evidence="6" id="KW-1185">Reference proteome</keyword>
<evidence type="ECO:0000259" key="4">
    <source>
        <dbReference type="PROSITE" id="PS50893"/>
    </source>
</evidence>
<evidence type="ECO:0000256" key="3">
    <source>
        <dbReference type="ARBA" id="ARBA00022840"/>
    </source>
</evidence>
<comment type="caution">
    <text evidence="5">The sequence shown here is derived from an EMBL/GenBank/DDBJ whole genome shotgun (WGS) entry which is preliminary data.</text>
</comment>
<name>A0ABW2RP53_9BACL</name>
<keyword evidence="3 5" id="KW-0067">ATP-binding</keyword>
<keyword evidence="1" id="KW-0813">Transport</keyword>
<dbReference type="Proteomes" id="UP001596500">
    <property type="component" value="Unassembled WGS sequence"/>
</dbReference>
<dbReference type="Gene3D" id="3.40.50.300">
    <property type="entry name" value="P-loop containing nucleotide triphosphate hydrolases"/>
    <property type="match status" value="1"/>
</dbReference>
<sequence length="231" mass="25431">MIELLGIHKTYMLGNHEMTVLNNIHLAICPGEYVAIMGPSGSGKSTLMNVIGLLDRPTEGRYLLDGNDVFAETDRRLARVRNRTIGFVFQQFQLLPRMNALQNVELPLTYAGLPKAVREHRAMMALKKVGLAGRSGHRPAELSGGQQQRVAIARALVTDPRVLLADEPTGALDSVSSQVVLNLFDELHSEGRTIVMITHDAEVAERAERVIHIRDGRIIKDGVPIKGMVLT</sequence>
<dbReference type="EMBL" id="JBHTBW010000058">
    <property type="protein sequence ID" value="MFC7442709.1"/>
    <property type="molecule type" value="Genomic_DNA"/>
</dbReference>
<dbReference type="InterPro" id="IPR015854">
    <property type="entry name" value="ABC_transpr_LolD-like"/>
</dbReference>
<accession>A0ABW2RP53</accession>
<dbReference type="CDD" id="cd03255">
    <property type="entry name" value="ABC_MJ0796_LolCDE_FtsE"/>
    <property type="match status" value="1"/>
</dbReference>
<evidence type="ECO:0000313" key="6">
    <source>
        <dbReference type="Proteomes" id="UP001596500"/>
    </source>
</evidence>
<organism evidence="5 6">
    <name type="scientific">Laceyella putida</name>
    <dbReference type="NCBI Taxonomy" id="110101"/>
    <lineage>
        <taxon>Bacteria</taxon>
        <taxon>Bacillati</taxon>
        <taxon>Bacillota</taxon>
        <taxon>Bacilli</taxon>
        <taxon>Bacillales</taxon>
        <taxon>Thermoactinomycetaceae</taxon>
        <taxon>Laceyella</taxon>
    </lineage>
</organism>